<evidence type="ECO:0000256" key="3">
    <source>
        <dbReference type="ARBA" id="ARBA00023136"/>
    </source>
</evidence>
<evidence type="ECO:0000256" key="4">
    <source>
        <dbReference type="SAM" id="Phobius"/>
    </source>
</evidence>
<dbReference type="Proteomes" id="UP000192343">
    <property type="component" value="Unassembled WGS sequence"/>
</dbReference>
<dbReference type="InterPro" id="IPR011701">
    <property type="entry name" value="MFS"/>
</dbReference>
<protein>
    <recommendedName>
        <fullName evidence="7">Major facilitator superfamily (MFS) profile domain-containing protein</fullName>
    </recommendedName>
</protein>
<evidence type="ECO:0000256" key="1">
    <source>
        <dbReference type="ARBA" id="ARBA00022692"/>
    </source>
</evidence>
<feature type="transmembrane region" description="Helical" evidence="4">
    <location>
        <begin position="177"/>
        <end position="200"/>
    </location>
</feature>
<dbReference type="OrthoDB" id="367596at2"/>
<feature type="transmembrane region" description="Helical" evidence="4">
    <location>
        <begin position="355"/>
        <end position="375"/>
    </location>
</feature>
<dbReference type="RefSeq" id="WP_083048842.1">
    <property type="nucleotide sequence ID" value="NZ_MWQY01000004.1"/>
</dbReference>
<feature type="transmembrane region" description="Helical" evidence="4">
    <location>
        <begin position="111"/>
        <end position="132"/>
    </location>
</feature>
<feature type="transmembrane region" description="Helical" evidence="4">
    <location>
        <begin position="265"/>
        <end position="284"/>
    </location>
</feature>
<dbReference type="Pfam" id="PF07690">
    <property type="entry name" value="MFS_1"/>
    <property type="match status" value="1"/>
</dbReference>
<feature type="transmembrane region" description="Helical" evidence="4">
    <location>
        <begin position="12"/>
        <end position="34"/>
    </location>
</feature>
<feature type="transmembrane region" description="Helical" evidence="4">
    <location>
        <begin position="234"/>
        <end position="253"/>
    </location>
</feature>
<feature type="transmembrane region" description="Helical" evidence="4">
    <location>
        <begin position="46"/>
        <end position="66"/>
    </location>
</feature>
<feature type="transmembrane region" description="Helical" evidence="4">
    <location>
        <begin position="322"/>
        <end position="339"/>
    </location>
</feature>
<comment type="caution">
    <text evidence="5">The sequence shown here is derived from an EMBL/GenBank/DDBJ whole genome shotgun (WGS) entry which is preliminary data.</text>
</comment>
<dbReference type="Gene3D" id="1.20.1250.20">
    <property type="entry name" value="MFS general substrate transporter like domains"/>
    <property type="match status" value="2"/>
</dbReference>
<organism evidence="5 6">
    <name type="scientific">Marispirochaeta aestuarii</name>
    <dbReference type="NCBI Taxonomy" id="1963862"/>
    <lineage>
        <taxon>Bacteria</taxon>
        <taxon>Pseudomonadati</taxon>
        <taxon>Spirochaetota</taxon>
        <taxon>Spirochaetia</taxon>
        <taxon>Spirochaetales</taxon>
        <taxon>Spirochaetaceae</taxon>
        <taxon>Marispirochaeta</taxon>
    </lineage>
</organism>
<keyword evidence="6" id="KW-1185">Reference proteome</keyword>
<dbReference type="PANTHER" id="PTHR23526:SF2">
    <property type="entry name" value="MAJOR FACILITATOR SUPERFAMILY (MFS) PROFILE DOMAIN-CONTAINING PROTEIN"/>
    <property type="match status" value="1"/>
</dbReference>
<dbReference type="GO" id="GO:0022857">
    <property type="term" value="F:transmembrane transporter activity"/>
    <property type="evidence" value="ECO:0007669"/>
    <property type="project" value="InterPro"/>
</dbReference>
<accession>A0A1Y1S0T6</accession>
<dbReference type="SUPFAM" id="SSF103473">
    <property type="entry name" value="MFS general substrate transporter"/>
    <property type="match status" value="1"/>
</dbReference>
<dbReference type="CDD" id="cd06174">
    <property type="entry name" value="MFS"/>
    <property type="match status" value="1"/>
</dbReference>
<evidence type="ECO:0008006" key="7">
    <source>
        <dbReference type="Google" id="ProtNLM"/>
    </source>
</evidence>
<feature type="transmembrane region" description="Helical" evidence="4">
    <location>
        <begin position="78"/>
        <end position="99"/>
    </location>
</feature>
<dbReference type="AlphaFoldDB" id="A0A1Y1S0T6"/>
<keyword evidence="2 4" id="KW-1133">Transmembrane helix</keyword>
<keyword evidence="1 4" id="KW-0812">Transmembrane</keyword>
<name>A0A1Y1S0T6_9SPIO</name>
<dbReference type="InterPro" id="IPR052528">
    <property type="entry name" value="Sugar_transport-like"/>
</dbReference>
<keyword evidence="3 4" id="KW-0472">Membrane</keyword>
<evidence type="ECO:0000313" key="5">
    <source>
        <dbReference type="EMBL" id="ORC36962.1"/>
    </source>
</evidence>
<proteinExistence type="predicted"/>
<feature type="transmembrane region" description="Helical" evidence="4">
    <location>
        <begin position="381"/>
        <end position="402"/>
    </location>
</feature>
<gene>
    <name evidence="5" type="ORF">B4O97_04880</name>
</gene>
<sequence>MSDLPLEKRNYFGFLWHAVFLSITITFTEVNTVIPAMILQIGGGELQVGIAGAIMIGVPLIAQLNFSGFLHGRSRKKPWLLLGITLRIISLVLIAFTMLSIQRLSVLQGLAIVYAELLLFNVSGAFASVSYVDLIGKSFSTELRRRFFTRKQIISSVGILVSALIARQVLAATSYPVSYGILFFTAGAVLLFASIGFWLLHEVPADRRNRARGYLRTLKSLPGVLKKDPNLRTYLFYLNSVGIHVALIPFYIALAKLRYSLDPALAGNLMFFQISGMVASSLLWPRVVRRGGFRAMLRIWSGFSFVLPLAALGTAWFLPMPFYLVLFFFLGAVVSARTVSRDAVTVELSTEENRVLYAGIIGTLNLSIVVVPILLGSLIAALGYPVVFVTAAGAALVSLFFLRRLECPVDYEEA</sequence>
<dbReference type="PANTHER" id="PTHR23526">
    <property type="entry name" value="INTEGRAL MEMBRANE TRANSPORT PROTEIN-RELATED"/>
    <property type="match status" value="1"/>
</dbReference>
<dbReference type="InterPro" id="IPR036259">
    <property type="entry name" value="MFS_trans_sf"/>
</dbReference>
<dbReference type="STRING" id="1963862.B4O97_04880"/>
<reference evidence="5 6" key="1">
    <citation type="submission" date="2017-03" db="EMBL/GenBank/DDBJ databases">
        <title>Draft Genome sequence of Marispirochaeta sp. strain JC444.</title>
        <authorList>
            <person name="Shivani Y."/>
            <person name="Subhash Y."/>
            <person name="Sasikala C."/>
            <person name="Ramana C."/>
        </authorList>
    </citation>
    <scope>NUCLEOTIDE SEQUENCE [LARGE SCALE GENOMIC DNA]</scope>
    <source>
        <strain evidence="5 6">JC444</strain>
    </source>
</reference>
<evidence type="ECO:0000256" key="2">
    <source>
        <dbReference type="ARBA" id="ARBA00022989"/>
    </source>
</evidence>
<evidence type="ECO:0000313" key="6">
    <source>
        <dbReference type="Proteomes" id="UP000192343"/>
    </source>
</evidence>
<feature type="transmembrane region" description="Helical" evidence="4">
    <location>
        <begin position="296"/>
        <end position="316"/>
    </location>
</feature>
<feature type="transmembrane region" description="Helical" evidence="4">
    <location>
        <begin position="153"/>
        <end position="171"/>
    </location>
</feature>
<dbReference type="EMBL" id="MWQY01000004">
    <property type="protein sequence ID" value="ORC36962.1"/>
    <property type="molecule type" value="Genomic_DNA"/>
</dbReference>